<organism evidence="11 12">
    <name type="scientific">Nitrosomonas eutropha</name>
    <dbReference type="NCBI Taxonomy" id="916"/>
    <lineage>
        <taxon>Bacteria</taxon>
        <taxon>Pseudomonadati</taxon>
        <taxon>Pseudomonadota</taxon>
        <taxon>Betaproteobacteria</taxon>
        <taxon>Nitrosomonadales</taxon>
        <taxon>Nitrosomonadaceae</taxon>
        <taxon>Nitrosomonas</taxon>
    </lineage>
</organism>
<dbReference type="EMBL" id="QICQ01000027">
    <property type="protein sequence ID" value="PXV77549.1"/>
    <property type="molecule type" value="Genomic_DNA"/>
</dbReference>
<keyword evidence="7" id="KW-0547">Nucleotide-binding</keyword>
<dbReference type="InterPro" id="IPR003442">
    <property type="entry name" value="T6A_TsaE"/>
</dbReference>
<gene>
    <name evidence="11" type="ORF">C8R14_1278</name>
</gene>
<evidence type="ECO:0000256" key="2">
    <source>
        <dbReference type="ARBA" id="ARBA00007599"/>
    </source>
</evidence>
<dbReference type="Gene3D" id="3.40.50.300">
    <property type="entry name" value="P-loop containing nucleotide triphosphate hydrolases"/>
    <property type="match status" value="1"/>
</dbReference>
<dbReference type="InterPro" id="IPR027417">
    <property type="entry name" value="P-loop_NTPase"/>
</dbReference>
<dbReference type="Pfam" id="PF02367">
    <property type="entry name" value="TsaE"/>
    <property type="match status" value="1"/>
</dbReference>
<keyword evidence="6" id="KW-0479">Metal-binding</keyword>
<dbReference type="PANTHER" id="PTHR33540">
    <property type="entry name" value="TRNA THREONYLCARBAMOYLADENOSINE BIOSYNTHESIS PROTEIN TSAE"/>
    <property type="match status" value="1"/>
</dbReference>
<protein>
    <recommendedName>
        <fullName evidence="3">tRNA threonylcarbamoyladenosine biosynthesis protein TsaE</fullName>
    </recommendedName>
    <alternativeName>
        <fullName evidence="10">t(6)A37 threonylcarbamoyladenosine biosynthesis protein TsaE</fullName>
    </alternativeName>
</protein>
<reference evidence="11 12" key="1">
    <citation type="submission" date="2018-04" db="EMBL/GenBank/DDBJ databases">
        <title>Active sludge and wastewater microbial communities from Klosterneuburg, Austria.</title>
        <authorList>
            <person name="Wagner M."/>
        </authorList>
    </citation>
    <scope>NUCLEOTIDE SEQUENCE [LARGE SCALE GENOMIC DNA]</scope>
    <source>
        <strain evidence="11 12">Nm 57</strain>
    </source>
</reference>
<evidence type="ECO:0000256" key="1">
    <source>
        <dbReference type="ARBA" id="ARBA00004496"/>
    </source>
</evidence>
<keyword evidence="4" id="KW-0963">Cytoplasm</keyword>
<evidence type="ECO:0000256" key="7">
    <source>
        <dbReference type="ARBA" id="ARBA00022741"/>
    </source>
</evidence>
<dbReference type="NCBIfam" id="TIGR00150">
    <property type="entry name" value="T6A_YjeE"/>
    <property type="match status" value="1"/>
</dbReference>
<keyword evidence="9" id="KW-0460">Magnesium</keyword>
<keyword evidence="8" id="KW-0067">ATP-binding</keyword>
<evidence type="ECO:0000256" key="8">
    <source>
        <dbReference type="ARBA" id="ARBA00022840"/>
    </source>
</evidence>
<evidence type="ECO:0000313" key="12">
    <source>
        <dbReference type="Proteomes" id="UP000247780"/>
    </source>
</evidence>
<evidence type="ECO:0000313" key="11">
    <source>
        <dbReference type="EMBL" id="PXV77549.1"/>
    </source>
</evidence>
<evidence type="ECO:0000256" key="9">
    <source>
        <dbReference type="ARBA" id="ARBA00022842"/>
    </source>
</evidence>
<evidence type="ECO:0000256" key="3">
    <source>
        <dbReference type="ARBA" id="ARBA00019010"/>
    </source>
</evidence>
<dbReference type="Proteomes" id="UP000247780">
    <property type="component" value="Unassembled WGS sequence"/>
</dbReference>
<sequence>MRSSYVVQLDDEAATLFLGEQLAAILRPGLTVFLYGDLGAGKTTLARGILKGLGHYDKVRSPTYNLVEIYKLSELYLYHFDFYRLNDPLEWEEAGFREYFNQNSICLVEWPEKAGEFLHAADLKIWISYSGTGRIAELKAETEAGEQCLSRWQKQVSE</sequence>
<comment type="caution">
    <text evidence="11">The sequence shown here is derived from an EMBL/GenBank/DDBJ whole genome shotgun (WGS) entry which is preliminary data.</text>
</comment>
<keyword evidence="5" id="KW-0819">tRNA processing</keyword>
<proteinExistence type="inferred from homology"/>
<keyword evidence="12" id="KW-1185">Reference proteome</keyword>
<dbReference type="RefSeq" id="WP_011634929.1">
    <property type="nucleotide sequence ID" value="NZ_FNYF01000027.1"/>
</dbReference>
<evidence type="ECO:0000256" key="10">
    <source>
        <dbReference type="ARBA" id="ARBA00032441"/>
    </source>
</evidence>
<accession>A0ABX5M5N0</accession>
<dbReference type="PANTHER" id="PTHR33540:SF2">
    <property type="entry name" value="TRNA THREONYLCARBAMOYLADENOSINE BIOSYNTHESIS PROTEIN TSAE"/>
    <property type="match status" value="1"/>
</dbReference>
<evidence type="ECO:0000256" key="4">
    <source>
        <dbReference type="ARBA" id="ARBA00022490"/>
    </source>
</evidence>
<comment type="subcellular location">
    <subcellularLocation>
        <location evidence="1">Cytoplasm</location>
    </subcellularLocation>
</comment>
<comment type="similarity">
    <text evidence="2">Belongs to the TsaE family.</text>
</comment>
<dbReference type="SUPFAM" id="SSF52540">
    <property type="entry name" value="P-loop containing nucleoside triphosphate hydrolases"/>
    <property type="match status" value="1"/>
</dbReference>
<name>A0ABX5M5N0_9PROT</name>
<evidence type="ECO:0000256" key="6">
    <source>
        <dbReference type="ARBA" id="ARBA00022723"/>
    </source>
</evidence>
<evidence type="ECO:0000256" key="5">
    <source>
        <dbReference type="ARBA" id="ARBA00022694"/>
    </source>
</evidence>